<reference evidence="2 3" key="1">
    <citation type="submission" date="2024-01" db="EMBL/GenBank/DDBJ databases">
        <title>Genome assemblies of Stephania.</title>
        <authorList>
            <person name="Yang L."/>
        </authorList>
    </citation>
    <scope>NUCLEOTIDE SEQUENCE [LARGE SCALE GENOMIC DNA]</scope>
    <source>
        <strain evidence="2">JXDWG</strain>
        <tissue evidence="2">Leaf</tissue>
    </source>
</reference>
<dbReference type="EMBL" id="JBBNAG010000004">
    <property type="protein sequence ID" value="KAK9141224.1"/>
    <property type="molecule type" value="Genomic_DNA"/>
</dbReference>
<proteinExistence type="predicted"/>
<sequence length="194" mass="21812">MEKNATKAMGKLDELQTSWVFGACQENGISVLENLNNLRGALEIRRLGLVREASLAKRANVLSKKSKSRKLELYWDRDSSIGDEGNDLHVLEELQPHQNLHELLIEGFGGVQFPRWMLNGSLLPNLKSIMISYCSLCEHIPSFGELPCLEMVEIMHMRNLKSIGGSKDDRMDTSTTPQSSSFNCLKVLRADKHA</sequence>
<dbReference type="InterPro" id="IPR032675">
    <property type="entry name" value="LRR_dom_sf"/>
</dbReference>
<evidence type="ECO:0000259" key="1">
    <source>
        <dbReference type="Pfam" id="PF25019"/>
    </source>
</evidence>
<evidence type="ECO:0000313" key="2">
    <source>
        <dbReference type="EMBL" id="KAK9141224.1"/>
    </source>
</evidence>
<name>A0AAP0JWR7_9MAGN</name>
<protein>
    <recommendedName>
        <fullName evidence="1">R13L1/DRL21-like LRR repeat region domain-containing protein</fullName>
    </recommendedName>
</protein>
<dbReference type="Proteomes" id="UP001419268">
    <property type="component" value="Unassembled WGS sequence"/>
</dbReference>
<keyword evidence="3" id="KW-1185">Reference proteome</keyword>
<accession>A0AAP0JWR7</accession>
<comment type="caution">
    <text evidence="2">The sequence shown here is derived from an EMBL/GenBank/DDBJ whole genome shotgun (WGS) entry which is preliminary data.</text>
</comment>
<dbReference type="Pfam" id="PF25019">
    <property type="entry name" value="LRR_R13L1-DRL21"/>
    <property type="match status" value="1"/>
</dbReference>
<dbReference type="AlphaFoldDB" id="A0AAP0JWR7"/>
<gene>
    <name evidence="2" type="ORF">Scep_010905</name>
</gene>
<feature type="domain" description="R13L1/DRL21-like LRR repeat region" evidence="1">
    <location>
        <begin position="29"/>
        <end position="157"/>
    </location>
</feature>
<dbReference type="PANTHER" id="PTHR47186:SF3">
    <property type="entry name" value="OS09G0267800 PROTEIN"/>
    <property type="match status" value="1"/>
</dbReference>
<dbReference type="PANTHER" id="PTHR47186">
    <property type="entry name" value="LEUCINE-RICH REPEAT-CONTAINING PROTEIN 57"/>
    <property type="match status" value="1"/>
</dbReference>
<organism evidence="2 3">
    <name type="scientific">Stephania cephalantha</name>
    <dbReference type="NCBI Taxonomy" id="152367"/>
    <lineage>
        <taxon>Eukaryota</taxon>
        <taxon>Viridiplantae</taxon>
        <taxon>Streptophyta</taxon>
        <taxon>Embryophyta</taxon>
        <taxon>Tracheophyta</taxon>
        <taxon>Spermatophyta</taxon>
        <taxon>Magnoliopsida</taxon>
        <taxon>Ranunculales</taxon>
        <taxon>Menispermaceae</taxon>
        <taxon>Menispermoideae</taxon>
        <taxon>Cissampelideae</taxon>
        <taxon>Stephania</taxon>
    </lineage>
</organism>
<dbReference type="Gene3D" id="3.80.10.10">
    <property type="entry name" value="Ribonuclease Inhibitor"/>
    <property type="match status" value="1"/>
</dbReference>
<evidence type="ECO:0000313" key="3">
    <source>
        <dbReference type="Proteomes" id="UP001419268"/>
    </source>
</evidence>
<dbReference type="SUPFAM" id="SSF52058">
    <property type="entry name" value="L domain-like"/>
    <property type="match status" value="1"/>
</dbReference>
<dbReference type="InterPro" id="IPR056789">
    <property type="entry name" value="LRR_R13L1-DRL21"/>
</dbReference>